<feature type="region of interest" description="Disordered" evidence="1">
    <location>
        <begin position="1"/>
        <end position="29"/>
    </location>
</feature>
<sequence length="183" mass="20858">MEKPPLAPEEPSEEESSFDSREGIPRTRRPITFITRTKPHTTRRGIVITAPLCLPRATIDSVSARMFTRSSASVFETGRSLARSHHGESIERTYRSAVRRRRASPELEPRFCGRSPLEGRRTCRREEASLRFNRSTCGEGKPVRENRFARRVARRTAKLSNEPRTEHGVRPGVRGLAPLRQAR</sequence>
<gene>
    <name evidence="2" type="ORF">X777_04506</name>
</gene>
<organism evidence="2 3">
    <name type="scientific">Ooceraea biroi</name>
    <name type="common">Clonal raider ant</name>
    <name type="synonym">Cerapachys biroi</name>
    <dbReference type="NCBI Taxonomy" id="2015173"/>
    <lineage>
        <taxon>Eukaryota</taxon>
        <taxon>Metazoa</taxon>
        <taxon>Ecdysozoa</taxon>
        <taxon>Arthropoda</taxon>
        <taxon>Hexapoda</taxon>
        <taxon>Insecta</taxon>
        <taxon>Pterygota</taxon>
        <taxon>Neoptera</taxon>
        <taxon>Endopterygota</taxon>
        <taxon>Hymenoptera</taxon>
        <taxon>Apocrita</taxon>
        <taxon>Aculeata</taxon>
        <taxon>Formicoidea</taxon>
        <taxon>Formicidae</taxon>
        <taxon>Dorylinae</taxon>
        <taxon>Ooceraea</taxon>
    </lineage>
</organism>
<dbReference type="EMBL" id="KK107231">
    <property type="protein sequence ID" value="EZA55041.1"/>
    <property type="molecule type" value="Genomic_DNA"/>
</dbReference>
<accession>A0A026WH97</accession>
<evidence type="ECO:0000256" key="1">
    <source>
        <dbReference type="SAM" id="MobiDB-lite"/>
    </source>
</evidence>
<keyword evidence="3" id="KW-1185">Reference proteome</keyword>
<feature type="region of interest" description="Disordered" evidence="1">
    <location>
        <begin position="159"/>
        <end position="183"/>
    </location>
</feature>
<evidence type="ECO:0000313" key="2">
    <source>
        <dbReference type="EMBL" id="EZA55041.1"/>
    </source>
</evidence>
<dbReference type="AlphaFoldDB" id="A0A026WH97"/>
<dbReference type="Proteomes" id="UP000053097">
    <property type="component" value="Unassembled WGS sequence"/>
</dbReference>
<protein>
    <submittedName>
        <fullName evidence="2">Uncharacterized protein</fullName>
    </submittedName>
</protein>
<evidence type="ECO:0000313" key="3">
    <source>
        <dbReference type="Proteomes" id="UP000053097"/>
    </source>
</evidence>
<reference evidence="2 3" key="1">
    <citation type="journal article" date="2014" name="Curr. Biol.">
        <title>The genome of the clonal raider ant Cerapachys biroi.</title>
        <authorList>
            <person name="Oxley P.R."/>
            <person name="Ji L."/>
            <person name="Fetter-Pruneda I."/>
            <person name="McKenzie S.K."/>
            <person name="Li C."/>
            <person name="Hu H."/>
            <person name="Zhang G."/>
            <person name="Kronauer D.J."/>
        </authorList>
    </citation>
    <scope>NUCLEOTIDE SEQUENCE [LARGE SCALE GENOMIC DNA]</scope>
</reference>
<name>A0A026WH97_OOCBI</name>
<proteinExistence type="predicted"/>